<dbReference type="EMBL" id="BTGU01000043">
    <property type="protein sequence ID" value="GMN52895.1"/>
    <property type="molecule type" value="Genomic_DNA"/>
</dbReference>
<dbReference type="Proteomes" id="UP001187192">
    <property type="component" value="Unassembled WGS sequence"/>
</dbReference>
<evidence type="ECO:0000313" key="1">
    <source>
        <dbReference type="EMBL" id="GMN52895.1"/>
    </source>
</evidence>
<name>A0AA88AIK9_FICCA</name>
<organism evidence="1 2">
    <name type="scientific">Ficus carica</name>
    <name type="common">Common fig</name>
    <dbReference type="NCBI Taxonomy" id="3494"/>
    <lineage>
        <taxon>Eukaryota</taxon>
        <taxon>Viridiplantae</taxon>
        <taxon>Streptophyta</taxon>
        <taxon>Embryophyta</taxon>
        <taxon>Tracheophyta</taxon>
        <taxon>Spermatophyta</taxon>
        <taxon>Magnoliopsida</taxon>
        <taxon>eudicotyledons</taxon>
        <taxon>Gunneridae</taxon>
        <taxon>Pentapetalae</taxon>
        <taxon>rosids</taxon>
        <taxon>fabids</taxon>
        <taxon>Rosales</taxon>
        <taxon>Moraceae</taxon>
        <taxon>Ficeae</taxon>
        <taxon>Ficus</taxon>
    </lineage>
</organism>
<gene>
    <name evidence="1" type="ORF">TIFTF001_022028</name>
</gene>
<reference evidence="1" key="1">
    <citation type="submission" date="2023-07" db="EMBL/GenBank/DDBJ databases">
        <title>draft genome sequence of fig (Ficus carica).</title>
        <authorList>
            <person name="Takahashi T."/>
            <person name="Nishimura K."/>
        </authorList>
    </citation>
    <scope>NUCLEOTIDE SEQUENCE</scope>
</reference>
<evidence type="ECO:0000313" key="2">
    <source>
        <dbReference type="Proteomes" id="UP001187192"/>
    </source>
</evidence>
<accession>A0AA88AIK9</accession>
<dbReference type="AlphaFoldDB" id="A0AA88AIK9"/>
<protein>
    <submittedName>
        <fullName evidence="1">Uncharacterized protein</fullName>
    </submittedName>
</protein>
<comment type="caution">
    <text evidence="1">The sequence shown here is derived from an EMBL/GenBank/DDBJ whole genome shotgun (WGS) entry which is preliminary data.</text>
</comment>
<sequence>MLKSSCIVFIHRSWKDTSSQTYCGLYSTLFSAAAIHPVLGYMSKYGLRSSKISVNNTTTSTQKRQEYGFVVGDKTEHCHSE</sequence>
<keyword evidence="2" id="KW-1185">Reference proteome</keyword>
<proteinExistence type="predicted"/>